<evidence type="ECO:0000313" key="2">
    <source>
        <dbReference type="Proteomes" id="UP000554286"/>
    </source>
</evidence>
<reference evidence="1 2" key="1">
    <citation type="submission" date="2020-08" db="EMBL/GenBank/DDBJ databases">
        <title>Genome sequencing of Purple Non-Sulfur Bacteria from various extreme environments.</title>
        <authorList>
            <person name="Mayer M."/>
        </authorList>
    </citation>
    <scope>NUCLEOTIDE SEQUENCE [LARGE SCALE GENOMIC DNA]</scope>
    <source>
        <strain evidence="1 2">JA131</strain>
    </source>
</reference>
<evidence type="ECO:0008006" key="3">
    <source>
        <dbReference type="Google" id="ProtNLM"/>
    </source>
</evidence>
<organism evidence="1 2">
    <name type="scientific">Roseospira visakhapatnamensis</name>
    <dbReference type="NCBI Taxonomy" id="390880"/>
    <lineage>
        <taxon>Bacteria</taxon>
        <taxon>Pseudomonadati</taxon>
        <taxon>Pseudomonadota</taxon>
        <taxon>Alphaproteobacteria</taxon>
        <taxon>Rhodospirillales</taxon>
        <taxon>Rhodospirillaceae</taxon>
        <taxon>Roseospira</taxon>
    </lineage>
</organism>
<protein>
    <recommendedName>
        <fullName evidence="3">Dehydrogenase</fullName>
    </recommendedName>
</protein>
<gene>
    <name evidence="1" type="ORF">GGD89_000192</name>
</gene>
<keyword evidence="2" id="KW-1185">Reference proteome</keyword>
<proteinExistence type="predicted"/>
<dbReference type="EMBL" id="JACIGK010000001">
    <property type="protein sequence ID" value="MBB4264586.1"/>
    <property type="molecule type" value="Genomic_DNA"/>
</dbReference>
<comment type="caution">
    <text evidence="1">The sequence shown here is derived from an EMBL/GenBank/DDBJ whole genome shotgun (WGS) entry which is preliminary data.</text>
</comment>
<dbReference type="RefSeq" id="WP_184042217.1">
    <property type="nucleotide sequence ID" value="NZ_JACIGK010000001.1"/>
</dbReference>
<dbReference type="InterPro" id="IPR036291">
    <property type="entry name" value="NAD(P)-bd_dom_sf"/>
</dbReference>
<accession>A0A7W6RAK4</accession>
<dbReference type="SUPFAM" id="SSF51735">
    <property type="entry name" value="NAD(P)-binding Rossmann-fold domains"/>
    <property type="match status" value="1"/>
</dbReference>
<name>A0A7W6RAK4_9PROT</name>
<evidence type="ECO:0000313" key="1">
    <source>
        <dbReference type="EMBL" id="MBB4264586.1"/>
    </source>
</evidence>
<dbReference type="AlphaFoldDB" id="A0A7W6RAK4"/>
<dbReference type="Proteomes" id="UP000554286">
    <property type="component" value="Unassembled WGS sequence"/>
</dbReference>
<sequence length="348" mass="38797">MTQTATARIVGPAPATEDVQPVIVGLGHAGTNFHLRPLETHADHFLSRAGVRLLPPMVVDPRLSESRRLADLAVERRGGAIVHISATAVLNTRILTQAYELGYRRFLVEKPLCIGFRQIEEMEAIARADDIKIVVVTNWLFSRLTRLLARRIAEHGGPDAVVTLEMHQHKPRFSRTRSRTVNPTAFEVELPHMLGLTAHLLGPRLTLVSSACEDLVVGETHRYEALGSVTLRLTANAGTPATLLSDLRKPTRERWVDLRFRDGARLRGYFPCSSDDCFSHLATVDEDGGVTVIDRFEDNTVQQMLRETYDYFLGIGDRPVSTPEFHLPMCRLLAQARATCGLKDPEPE</sequence>
<dbReference type="Gene3D" id="3.40.50.720">
    <property type="entry name" value="NAD(P)-binding Rossmann-like Domain"/>
    <property type="match status" value="1"/>
</dbReference>